<evidence type="ECO:0000313" key="1">
    <source>
        <dbReference type="EMBL" id="CAG7646437.1"/>
    </source>
</evidence>
<evidence type="ECO:0000313" key="2">
    <source>
        <dbReference type="Proteomes" id="UP000693672"/>
    </source>
</evidence>
<sequence length="44" mass="4892">MSTPSKALPVSKYDSFADGYMSNAIVLVVKEEKDINSELREAEE</sequence>
<gene>
    <name evidence="1" type="ORF">PAESOLCIP111_05168</name>
</gene>
<reference evidence="1" key="1">
    <citation type="submission" date="2021-06" db="EMBL/GenBank/DDBJ databases">
        <authorList>
            <person name="Criscuolo A."/>
        </authorList>
    </citation>
    <scope>NUCLEOTIDE SEQUENCE</scope>
    <source>
        <strain evidence="1">CIP111600</strain>
    </source>
</reference>
<proteinExistence type="predicted"/>
<organism evidence="1 2">
    <name type="scientific">Paenibacillus solanacearum</name>
    <dbReference type="NCBI Taxonomy" id="2048548"/>
    <lineage>
        <taxon>Bacteria</taxon>
        <taxon>Bacillati</taxon>
        <taxon>Bacillota</taxon>
        <taxon>Bacilli</taxon>
        <taxon>Bacillales</taxon>
        <taxon>Paenibacillaceae</taxon>
        <taxon>Paenibacillus</taxon>
    </lineage>
</organism>
<keyword evidence="2" id="KW-1185">Reference proteome</keyword>
<dbReference type="Proteomes" id="UP000693672">
    <property type="component" value="Unassembled WGS sequence"/>
</dbReference>
<name>A0A916K9A2_9BACL</name>
<dbReference type="EMBL" id="CAJVAS010000034">
    <property type="protein sequence ID" value="CAG7646437.1"/>
    <property type="molecule type" value="Genomic_DNA"/>
</dbReference>
<accession>A0A916K9A2</accession>
<comment type="caution">
    <text evidence="1">The sequence shown here is derived from an EMBL/GenBank/DDBJ whole genome shotgun (WGS) entry which is preliminary data.</text>
</comment>
<protein>
    <submittedName>
        <fullName evidence="1">Uncharacterized protein</fullName>
    </submittedName>
</protein>
<dbReference type="AlphaFoldDB" id="A0A916K9A2"/>
<dbReference type="RefSeq" id="WP_281426992.1">
    <property type="nucleotide sequence ID" value="NZ_CAJVAS010000034.1"/>
</dbReference>